<dbReference type="GO" id="GO:0017057">
    <property type="term" value="F:6-phosphogluconolactonase activity"/>
    <property type="evidence" value="ECO:0007669"/>
    <property type="project" value="UniProtKB-UniRule"/>
</dbReference>
<dbReference type="InterPro" id="IPR006148">
    <property type="entry name" value="Glc/Gal-6P_isomerase"/>
</dbReference>
<evidence type="ECO:0000259" key="3">
    <source>
        <dbReference type="Pfam" id="PF01182"/>
    </source>
</evidence>
<accession>A0A4S4LB07</accession>
<dbReference type="InterPro" id="IPR037171">
    <property type="entry name" value="NagB/RpiA_transferase-like"/>
</dbReference>
<evidence type="ECO:0000313" key="4">
    <source>
        <dbReference type="EMBL" id="THH08727.1"/>
    </source>
</evidence>
<dbReference type="CDD" id="cd01400">
    <property type="entry name" value="6PGL"/>
    <property type="match status" value="1"/>
</dbReference>
<dbReference type="UniPathway" id="UPA00115">
    <property type="reaction ID" value="UER00409"/>
</dbReference>
<keyword evidence="2" id="KW-0378">Hydrolase</keyword>
<comment type="function">
    <text evidence="2">Hydrolysis of 6-phosphogluconolactone to 6-phosphogluconate.</text>
</comment>
<keyword evidence="5" id="KW-1185">Reference proteome</keyword>
<name>A0A4S4LB07_9AGAM</name>
<organism evidence="4 5">
    <name type="scientific">Phellinidium pouzarii</name>
    <dbReference type="NCBI Taxonomy" id="167371"/>
    <lineage>
        <taxon>Eukaryota</taxon>
        <taxon>Fungi</taxon>
        <taxon>Dikarya</taxon>
        <taxon>Basidiomycota</taxon>
        <taxon>Agaricomycotina</taxon>
        <taxon>Agaricomycetes</taxon>
        <taxon>Hymenochaetales</taxon>
        <taxon>Hymenochaetaceae</taxon>
        <taxon>Phellinidium</taxon>
    </lineage>
</organism>
<evidence type="ECO:0000313" key="5">
    <source>
        <dbReference type="Proteomes" id="UP000308199"/>
    </source>
</evidence>
<protein>
    <recommendedName>
        <fullName evidence="2">6-phosphogluconolactonase</fullName>
        <shortName evidence="2">6PGL</shortName>
        <ecNumber evidence="2">3.1.1.31</ecNumber>
    </recommendedName>
</protein>
<comment type="similarity">
    <text evidence="1 2">Belongs to the glucosamine/galactosamine-6-phosphate isomerase family. 6-phosphogluconolactonase subfamily.</text>
</comment>
<dbReference type="GO" id="GO:0006098">
    <property type="term" value="P:pentose-phosphate shunt"/>
    <property type="evidence" value="ECO:0007669"/>
    <property type="project" value="UniProtKB-UniPathway"/>
</dbReference>
<dbReference type="OrthoDB" id="432544at2759"/>
<dbReference type="InterPro" id="IPR005900">
    <property type="entry name" value="6-phosphogluconolactonase_DevB"/>
</dbReference>
<comment type="pathway">
    <text evidence="2">Carbohydrate degradation; pentose phosphate pathway; D-ribulose 5-phosphate from D-glucose 6-phosphate (oxidative stage): step 2/3.</text>
</comment>
<comment type="caution">
    <text evidence="4">The sequence shown here is derived from an EMBL/GenBank/DDBJ whole genome shotgun (WGS) entry which is preliminary data.</text>
</comment>
<dbReference type="EC" id="3.1.1.31" evidence="2"/>
<dbReference type="GO" id="GO:0005975">
    <property type="term" value="P:carbohydrate metabolic process"/>
    <property type="evidence" value="ECO:0007669"/>
    <property type="project" value="UniProtKB-UniRule"/>
</dbReference>
<reference evidence="4 5" key="1">
    <citation type="submission" date="2019-02" db="EMBL/GenBank/DDBJ databases">
        <title>Genome sequencing of the rare red list fungi Phellinidium pouzarii.</title>
        <authorList>
            <person name="Buettner E."/>
            <person name="Kellner H."/>
        </authorList>
    </citation>
    <scope>NUCLEOTIDE SEQUENCE [LARGE SCALE GENOMIC DNA]</scope>
    <source>
        <strain evidence="4 5">DSM 108285</strain>
    </source>
</reference>
<dbReference type="Gene3D" id="3.40.50.1360">
    <property type="match status" value="1"/>
</dbReference>
<dbReference type="InterPro" id="IPR039104">
    <property type="entry name" value="6PGL"/>
</dbReference>
<dbReference type="EMBL" id="SGPK01000089">
    <property type="protein sequence ID" value="THH08727.1"/>
    <property type="molecule type" value="Genomic_DNA"/>
</dbReference>
<feature type="domain" description="Glucosamine/galactosamine-6-phosphate isomerase" evidence="3">
    <location>
        <begin position="16"/>
        <end position="171"/>
    </location>
</feature>
<dbReference type="NCBIfam" id="TIGR01198">
    <property type="entry name" value="pgl"/>
    <property type="match status" value="1"/>
</dbReference>
<dbReference type="Proteomes" id="UP000308199">
    <property type="component" value="Unassembled WGS sequence"/>
</dbReference>
<evidence type="ECO:0000256" key="1">
    <source>
        <dbReference type="ARBA" id="ARBA00010662"/>
    </source>
</evidence>
<comment type="catalytic activity">
    <reaction evidence="2">
        <text>6-phospho-D-glucono-1,5-lactone + H2O = 6-phospho-D-gluconate + H(+)</text>
        <dbReference type="Rhea" id="RHEA:12556"/>
        <dbReference type="ChEBI" id="CHEBI:15377"/>
        <dbReference type="ChEBI" id="CHEBI:15378"/>
        <dbReference type="ChEBI" id="CHEBI:57955"/>
        <dbReference type="ChEBI" id="CHEBI:58759"/>
        <dbReference type="EC" id="3.1.1.31"/>
    </reaction>
</comment>
<sequence>MPFGPPSNPILYSFPSPTDLIHALAEFVIKAQNDAVEKKGKFTLALSGGSLPQQLNGLIGKPGVKWETWHVYYADERAVPLDHEDSNHNLCTTELFSKVPIDPSNIHTINPLLIDQPDGLDDLADTYEQELIREFAMKDSARYPVFDLILLGMGPDGHTASLFPGHSLLSEE</sequence>
<dbReference type="AlphaFoldDB" id="A0A4S4LB07"/>
<evidence type="ECO:0000256" key="2">
    <source>
        <dbReference type="RuleBase" id="RU365095"/>
    </source>
</evidence>
<dbReference type="Pfam" id="PF01182">
    <property type="entry name" value="Glucosamine_iso"/>
    <property type="match status" value="1"/>
</dbReference>
<dbReference type="SUPFAM" id="SSF100950">
    <property type="entry name" value="NagB/RpiA/CoA transferase-like"/>
    <property type="match status" value="1"/>
</dbReference>
<dbReference type="PANTHER" id="PTHR11054:SF0">
    <property type="entry name" value="6-PHOSPHOGLUCONOLACTONASE"/>
    <property type="match status" value="1"/>
</dbReference>
<proteinExistence type="inferred from homology"/>
<feature type="non-terminal residue" evidence="4">
    <location>
        <position position="172"/>
    </location>
</feature>
<gene>
    <name evidence="4" type="ORF">EW145_g2515</name>
</gene>
<dbReference type="PANTHER" id="PTHR11054">
    <property type="entry name" value="6-PHOSPHOGLUCONOLACTONASE"/>
    <property type="match status" value="1"/>
</dbReference>